<dbReference type="InterPro" id="IPR022742">
    <property type="entry name" value="Hydrolase_4"/>
</dbReference>
<feature type="domain" description="Serine aminopeptidase S33" evidence="1">
    <location>
        <begin position="63"/>
        <end position="175"/>
    </location>
</feature>
<dbReference type="SUPFAM" id="SSF53474">
    <property type="entry name" value="alpha/beta-Hydrolases"/>
    <property type="match status" value="1"/>
</dbReference>
<organism evidence="2 3">
    <name type="scientific">Sphingomonas kaistensis</name>
    <dbReference type="NCBI Taxonomy" id="298708"/>
    <lineage>
        <taxon>Bacteria</taxon>
        <taxon>Pseudomonadati</taxon>
        <taxon>Pseudomonadota</taxon>
        <taxon>Alphaproteobacteria</taxon>
        <taxon>Sphingomonadales</taxon>
        <taxon>Sphingomonadaceae</taxon>
        <taxon>Sphingomonas</taxon>
    </lineage>
</organism>
<keyword evidence="3" id="KW-1185">Reference proteome</keyword>
<evidence type="ECO:0000259" key="1">
    <source>
        <dbReference type="Pfam" id="PF12146"/>
    </source>
</evidence>
<proteinExistence type="predicted"/>
<sequence>MAITVAAALLAGCTGTIRKRIYQPVPIAATPVRFKGEMPQPVAAVTADGLRLGGYYWPARPGRPLVVYFHGNGFNQLVGAARAEPLRAGGHGVLVASYRGYGGNGGKPSEQGLLRDGEAWMAEARRLSGGQPLFVFGHSLGGAVALEMAGRHQVGGVATLGTFARLADMAPPVARGLLPDRFDNVAALGRVRAPVLLLHGDRDEIVPFAAGERLAAAGGGRAQLVRLPGAGHQVDLAAVADRLWARWDPASAPK</sequence>
<dbReference type="Proteomes" id="UP001382935">
    <property type="component" value="Chromosome"/>
</dbReference>
<dbReference type="PANTHER" id="PTHR12277:SF81">
    <property type="entry name" value="PROTEIN ABHD13"/>
    <property type="match status" value="1"/>
</dbReference>
<accession>A0ABZ2FXX9</accession>
<keyword evidence="2" id="KW-0378">Hydrolase</keyword>
<dbReference type="InterPro" id="IPR029058">
    <property type="entry name" value="AB_hydrolase_fold"/>
</dbReference>
<gene>
    <name evidence="2" type="ORF">V6R86_02285</name>
</gene>
<dbReference type="GO" id="GO:0016787">
    <property type="term" value="F:hydrolase activity"/>
    <property type="evidence" value="ECO:0007669"/>
    <property type="project" value="UniProtKB-KW"/>
</dbReference>
<dbReference type="RefSeq" id="WP_338501705.1">
    <property type="nucleotide sequence ID" value="NZ_CP145607.1"/>
</dbReference>
<protein>
    <submittedName>
        <fullName evidence="2">Alpha/beta hydrolase</fullName>
    </submittedName>
</protein>
<dbReference type="PANTHER" id="PTHR12277">
    <property type="entry name" value="ALPHA/BETA HYDROLASE DOMAIN-CONTAINING PROTEIN"/>
    <property type="match status" value="1"/>
</dbReference>
<evidence type="ECO:0000313" key="3">
    <source>
        <dbReference type="Proteomes" id="UP001382935"/>
    </source>
</evidence>
<dbReference type="Gene3D" id="3.40.50.1820">
    <property type="entry name" value="alpha/beta hydrolase"/>
    <property type="match status" value="1"/>
</dbReference>
<name>A0ABZ2FXX9_9SPHN</name>
<dbReference type="EMBL" id="CP145607">
    <property type="protein sequence ID" value="WWM69550.1"/>
    <property type="molecule type" value="Genomic_DNA"/>
</dbReference>
<evidence type="ECO:0000313" key="2">
    <source>
        <dbReference type="EMBL" id="WWM69550.1"/>
    </source>
</evidence>
<dbReference type="Pfam" id="PF12146">
    <property type="entry name" value="Hydrolase_4"/>
    <property type="match status" value="1"/>
</dbReference>
<reference evidence="2 3" key="1">
    <citation type="submission" date="2024-02" db="EMBL/GenBank/DDBJ databases">
        <title>Full genome sequence of Sphingomonas kaistensis.</title>
        <authorList>
            <person name="Poletto B.L."/>
            <person name="Silva G."/>
            <person name="Galante D."/>
            <person name="Campos K.R."/>
            <person name="Santos M.B.N."/>
            <person name="Sacchi C.T."/>
        </authorList>
    </citation>
    <scope>NUCLEOTIDE SEQUENCE [LARGE SCALE GENOMIC DNA]</scope>
    <source>
        <strain evidence="2 3">MA4R</strain>
    </source>
</reference>